<reference evidence="2" key="1">
    <citation type="submission" date="2017-05" db="EMBL/GenBank/DDBJ databases">
        <title>Phylogenetic analysis and size variation of Fusarium mitochondrial genomes.</title>
        <authorList>
            <person name="Zeng L."/>
            <person name="Liu C."/>
            <person name="Lin R."/>
            <person name="Yang Y."/>
            <person name="Chen G."/>
            <person name="Ling J."/>
            <person name="Qian K."/>
            <person name="Luo Z."/>
            <person name="Mao Z."/>
            <person name="Cheng X."/>
            <person name="Xiong X."/>
            <person name="Xie B."/>
        </authorList>
    </citation>
    <scope>NUCLEOTIDE SEQUENCE</scope>
    <source>
        <strain evidence="2">Mh2-2</strain>
    </source>
</reference>
<dbReference type="InterPro" id="IPR051289">
    <property type="entry name" value="LAGLIDADG_Endonuclease"/>
</dbReference>
<dbReference type="InterPro" id="IPR027434">
    <property type="entry name" value="Homing_endonucl"/>
</dbReference>
<keyword evidence="2" id="KW-0496">Mitochondrion</keyword>
<dbReference type="Pfam" id="PF00961">
    <property type="entry name" value="LAGLIDADG_1"/>
    <property type="match status" value="2"/>
</dbReference>
<dbReference type="AlphaFoldDB" id="A0A291EXH0"/>
<dbReference type="SUPFAM" id="SSF55608">
    <property type="entry name" value="Homing endonucleases"/>
    <property type="match status" value="2"/>
</dbReference>
<geneLocation type="mitochondrion" evidence="2"/>
<feature type="domain" description="Homing endonuclease LAGLIDADG" evidence="1">
    <location>
        <begin position="186"/>
        <end position="282"/>
    </location>
</feature>
<evidence type="ECO:0000259" key="1">
    <source>
        <dbReference type="Pfam" id="PF00961"/>
    </source>
</evidence>
<gene>
    <name evidence="2" type="ORF">FOCMT_00019</name>
</gene>
<name>A0A291EXH0_FUSOX</name>
<organism evidence="2">
    <name type="scientific">Fusarium oxysporum</name>
    <name type="common">Fusarium vascular wilt</name>
    <dbReference type="NCBI Taxonomy" id="5507"/>
    <lineage>
        <taxon>Eukaryota</taxon>
        <taxon>Fungi</taxon>
        <taxon>Dikarya</taxon>
        <taxon>Ascomycota</taxon>
        <taxon>Pezizomycotina</taxon>
        <taxon>Sordariomycetes</taxon>
        <taxon>Hypocreomycetidae</taxon>
        <taxon>Hypocreales</taxon>
        <taxon>Nectriaceae</taxon>
        <taxon>Fusarium</taxon>
        <taxon>Fusarium oxysporum species complex</taxon>
    </lineage>
</organism>
<proteinExistence type="predicted"/>
<dbReference type="Gene3D" id="3.10.28.10">
    <property type="entry name" value="Homing endonucleases"/>
    <property type="match status" value="2"/>
</dbReference>
<dbReference type="GO" id="GO:0004519">
    <property type="term" value="F:endonuclease activity"/>
    <property type="evidence" value="ECO:0007669"/>
    <property type="project" value="InterPro"/>
</dbReference>
<dbReference type="EMBL" id="MF155191">
    <property type="protein sequence ID" value="ATG24573.1"/>
    <property type="molecule type" value="Genomic_DNA"/>
</dbReference>
<dbReference type="InterPro" id="IPR004860">
    <property type="entry name" value="LAGLIDADG_dom"/>
</dbReference>
<dbReference type="PANTHER" id="PTHR36181">
    <property type="entry name" value="INTRON-ENCODED ENDONUCLEASE AI3-RELATED"/>
    <property type="match status" value="1"/>
</dbReference>
<dbReference type="PANTHER" id="PTHR36181:SF4">
    <property type="entry name" value="LAGLIDADG ENDONUCLEASE"/>
    <property type="match status" value="1"/>
</dbReference>
<feature type="domain" description="Homing endonuclease LAGLIDADG" evidence="1">
    <location>
        <begin position="72"/>
        <end position="160"/>
    </location>
</feature>
<dbReference type="GO" id="GO:0005739">
    <property type="term" value="C:mitochondrion"/>
    <property type="evidence" value="ECO:0007669"/>
    <property type="project" value="UniProtKB-ARBA"/>
</dbReference>
<accession>A0A291EXH0</accession>
<evidence type="ECO:0000313" key="2">
    <source>
        <dbReference type="EMBL" id="ATG24573.1"/>
    </source>
</evidence>
<protein>
    <recommendedName>
        <fullName evidence="1">Homing endonuclease LAGLIDADG domain-containing protein</fullName>
    </recommendedName>
</protein>
<sequence length="307" mass="35171">MEGLLNRALFKLHYMREHPVLNSWSSVYLVDFGKIQEEGQSAGNSSKTAIGGSSETTCEAIKLNDKFKWWFIGFSEGDGSFIVNNNGYLEFKVTQSSVDAQILFYIKKELGFGSASVQDKTNKTHHYRVRDKNNIFKLIQIFNGNIVTKHKLSQFKLWVDAFNKIYKTNIQCVENKHVFTLNNAWLSGFTDAEGCFTSSTSVTKSTGQAITTVRYVISQKDDLEFSQDLADKINGYVTHVKSYNGNNTVVNFSKLNKILQYLNIYPLKTKKYISYKRWLKIYELVKNKKHLTLEGRVTIKSLSKLIN</sequence>